<dbReference type="STRING" id="43335.A0A4V6XWD2"/>
<dbReference type="GO" id="GO:0005737">
    <property type="term" value="C:cytoplasm"/>
    <property type="evidence" value="ECO:0007669"/>
    <property type="project" value="UniProtKB-SubCell"/>
</dbReference>
<feature type="binding site" evidence="12">
    <location>
        <position position="356"/>
    </location>
    <ligand>
        <name>K(+)</name>
        <dbReference type="ChEBI" id="CHEBI:29103"/>
    </ligand>
</feature>
<comment type="function">
    <text evidence="12">Catalyzes the phosphorylation of ribose at O-5 in a reaction requiring ATP and magnesium. The resulting D-ribose-5-phosphate can then be used either for sythesis of nucleotides, histidine, and tryptophan, or as a component of the pentose phosphate pathway.</text>
</comment>
<evidence type="ECO:0000256" key="10">
    <source>
        <dbReference type="ARBA" id="ARBA00023277"/>
    </source>
</evidence>
<feature type="binding site" evidence="12">
    <location>
        <position position="353"/>
    </location>
    <ligand>
        <name>K(+)</name>
        <dbReference type="ChEBI" id="CHEBI:29103"/>
    </ligand>
</feature>
<keyword evidence="9 12" id="KW-0630">Potassium</keyword>
<comment type="catalytic activity">
    <reaction evidence="12">
        <text>D-ribose + ATP = D-ribose 5-phosphate + ADP + H(+)</text>
        <dbReference type="Rhea" id="RHEA:13697"/>
        <dbReference type="ChEBI" id="CHEBI:15378"/>
        <dbReference type="ChEBI" id="CHEBI:30616"/>
        <dbReference type="ChEBI" id="CHEBI:47013"/>
        <dbReference type="ChEBI" id="CHEBI:78346"/>
        <dbReference type="ChEBI" id="CHEBI:456216"/>
        <dbReference type="EC" id="2.7.1.15"/>
    </reaction>
</comment>
<dbReference type="InterPro" id="IPR029056">
    <property type="entry name" value="Ribokinase-like"/>
</dbReference>
<evidence type="ECO:0000256" key="2">
    <source>
        <dbReference type="ARBA" id="ARBA00016943"/>
    </source>
</evidence>
<dbReference type="SUPFAM" id="SSF53613">
    <property type="entry name" value="Ribokinase-like"/>
    <property type="match status" value="1"/>
</dbReference>
<dbReference type="PROSITE" id="PS50404">
    <property type="entry name" value="GST_NTER"/>
    <property type="match status" value="1"/>
</dbReference>
<comment type="caution">
    <text evidence="16">The sequence shown here is derived from an EMBL/GenBank/DDBJ whole genome shotgun (WGS) entry which is preliminary data.</text>
</comment>
<dbReference type="PROSITE" id="PS00583">
    <property type="entry name" value="PFKB_KINASES_1"/>
    <property type="match status" value="1"/>
</dbReference>
<organism evidence="16">
    <name type="scientific">Populus alba</name>
    <name type="common">White poplar</name>
    <dbReference type="NCBI Taxonomy" id="43335"/>
    <lineage>
        <taxon>Eukaryota</taxon>
        <taxon>Viridiplantae</taxon>
        <taxon>Streptophyta</taxon>
        <taxon>Embryophyta</taxon>
        <taxon>Tracheophyta</taxon>
        <taxon>Spermatophyta</taxon>
        <taxon>Magnoliopsida</taxon>
        <taxon>eudicotyledons</taxon>
        <taxon>Gunneridae</taxon>
        <taxon>Pentapetalae</taxon>
        <taxon>rosids</taxon>
        <taxon>fabids</taxon>
        <taxon>Malpighiales</taxon>
        <taxon>Salicaceae</taxon>
        <taxon>Saliceae</taxon>
        <taxon>Populus</taxon>
    </lineage>
</organism>
<dbReference type="PROSITE" id="PS00584">
    <property type="entry name" value="PFKB_KINASES_2"/>
    <property type="match status" value="1"/>
</dbReference>
<feature type="binding site" evidence="12">
    <location>
        <begin position="106"/>
        <end position="110"/>
    </location>
    <ligand>
        <name>substrate</name>
    </ligand>
</feature>
<dbReference type="Pfam" id="PF00043">
    <property type="entry name" value="GST_C"/>
    <property type="match status" value="1"/>
</dbReference>
<feature type="binding site" evidence="12">
    <location>
        <begin position="289"/>
        <end position="294"/>
    </location>
    <ligand>
        <name>ATP</name>
        <dbReference type="ChEBI" id="CHEBI:30616"/>
    </ligand>
</feature>
<dbReference type="SUPFAM" id="SSF47616">
    <property type="entry name" value="GST C-terminal domain-like"/>
    <property type="match status" value="1"/>
</dbReference>
<feature type="region of interest" description="Disordered" evidence="13">
    <location>
        <begin position="379"/>
        <end position="400"/>
    </location>
</feature>
<dbReference type="InterPro" id="IPR040079">
    <property type="entry name" value="Glutathione_S-Trfase"/>
</dbReference>
<dbReference type="Pfam" id="PF02798">
    <property type="entry name" value="GST_N"/>
    <property type="match status" value="1"/>
</dbReference>
<dbReference type="CDD" id="cd01174">
    <property type="entry name" value="ribokinase"/>
    <property type="match status" value="1"/>
</dbReference>
<keyword evidence="8 12" id="KW-0460">Magnesium</keyword>
<dbReference type="GO" id="GO:0004747">
    <property type="term" value="F:ribokinase activity"/>
    <property type="evidence" value="ECO:0007669"/>
    <property type="project" value="UniProtKB-UniRule"/>
</dbReference>
<dbReference type="EMBL" id="RCHU01000922">
    <property type="protein sequence ID" value="TKR86165.1"/>
    <property type="molecule type" value="Genomic_DNA"/>
</dbReference>
<dbReference type="FunFam" id="1.20.1050.10:FF:000018">
    <property type="entry name" value="Glutathione S-transferase U20"/>
    <property type="match status" value="1"/>
</dbReference>
<dbReference type="InterPro" id="IPR036249">
    <property type="entry name" value="Thioredoxin-like_sf"/>
</dbReference>
<dbReference type="Gene3D" id="3.40.1190.20">
    <property type="match status" value="1"/>
</dbReference>
<dbReference type="InterPro" id="IPR002173">
    <property type="entry name" value="Carboh/pur_kinase_PfkB_CS"/>
</dbReference>
<evidence type="ECO:0000256" key="13">
    <source>
        <dbReference type="SAM" id="MobiDB-lite"/>
    </source>
</evidence>
<comment type="subunit">
    <text evidence="12">Homodimer.</text>
</comment>
<dbReference type="GO" id="GO:0006749">
    <property type="term" value="P:glutathione metabolic process"/>
    <property type="evidence" value="ECO:0007669"/>
    <property type="project" value="InterPro"/>
</dbReference>
<dbReference type="CDD" id="cd03185">
    <property type="entry name" value="GST_C_Tau"/>
    <property type="match status" value="1"/>
</dbReference>
<dbReference type="InterPro" id="IPR045074">
    <property type="entry name" value="GST_C_Tau"/>
</dbReference>
<keyword evidence="12" id="KW-0539">Nucleus</keyword>
<evidence type="ECO:0000256" key="4">
    <source>
        <dbReference type="ARBA" id="ARBA00022723"/>
    </source>
</evidence>
<evidence type="ECO:0000256" key="11">
    <source>
        <dbReference type="ARBA" id="ARBA00047960"/>
    </source>
</evidence>
<dbReference type="Gene3D" id="1.20.1050.10">
    <property type="match status" value="1"/>
</dbReference>
<dbReference type="GO" id="GO:0005634">
    <property type="term" value="C:nucleus"/>
    <property type="evidence" value="ECO:0007669"/>
    <property type="project" value="UniProtKB-SubCell"/>
</dbReference>
<dbReference type="InterPro" id="IPR036282">
    <property type="entry name" value="Glutathione-S-Trfase_C_sf"/>
</dbReference>
<keyword evidence="12" id="KW-0963">Cytoplasm</keyword>
<dbReference type="InterPro" id="IPR045073">
    <property type="entry name" value="Omega/Tau-like"/>
</dbReference>
<feature type="binding site" evidence="12">
    <location>
        <begin position="322"/>
        <end position="323"/>
    </location>
    <ligand>
        <name>ATP</name>
        <dbReference type="ChEBI" id="CHEBI:30616"/>
    </ligand>
</feature>
<dbReference type="InterPro" id="IPR002139">
    <property type="entry name" value="Ribo/fructo_kinase"/>
</dbReference>
<evidence type="ECO:0000313" key="16">
    <source>
        <dbReference type="EMBL" id="TKR86165.1"/>
    </source>
</evidence>
<proteinExistence type="inferred from homology"/>
<comment type="caution">
    <text evidence="12">Lacks conserved residue(s) required for the propagation of feature annotation.</text>
</comment>
<evidence type="ECO:0000259" key="14">
    <source>
        <dbReference type="PROSITE" id="PS50404"/>
    </source>
</evidence>
<dbReference type="PANTHER" id="PTHR10584:SF166">
    <property type="entry name" value="RIBOKINASE"/>
    <property type="match status" value="1"/>
</dbReference>
<dbReference type="HAMAP" id="MF_01987">
    <property type="entry name" value="Ribokinase"/>
    <property type="match status" value="1"/>
</dbReference>
<feature type="binding site" evidence="12">
    <location>
        <position position="319"/>
    </location>
    <ligand>
        <name>K(+)</name>
        <dbReference type="ChEBI" id="CHEBI:29103"/>
    </ligand>
</feature>
<evidence type="ECO:0000256" key="1">
    <source>
        <dbReference type="ARBA" id="ARBA00005380"/>
    </source>
</evidence>
<comment type="similarity">
    <text evidence="1">Belongs to the carbohydrate kinase pfkB family.</text>
</comment>
<dbReference type="InterPro" id="IPR011611">
    <property type="entry name" value="PfkB_dom"/>
</dbReference>
<dbReference type="AlphaFoldDB" id="A0A4V6XWD2"/>
<dbReference type="PRINTS" id="PR00990">
    <property type="entry name" value="RIBOKINASE"/>
</dbReference>
<dbReference type="InterPro" id="IPR010987">
    <property type="entry name" value="Glutathione-S-Trfase_C-like"/>
</dbReference>
<dbReference type="SUPFAM" id="SSF52833">
    <property type="entry name" value="Thioredoxin-like"/>
    <property type="match status" value="1"/>
</dbReference>
<feature type="binding site" evidence="12">
    <location>
        <begin position="78"/>
        <end position="80"/>
    </location>
    <ligand>
        <name>substrate</name>
    </ligand>
</feature>
<sequence>MKAVSFSPGNHCNLKLQKYPIKQPTLANPIHFDNHQNQKPSNKKHHFPSFSIKASKTPQTPLTKYPNTPPLVVVGSANADIYVEIDRLPKEGETISAKTGQTLAGGKGANQAACGAKLSYPTYFVGQVGEDAHGKLITEALKNGGVNLDCVRNLSDVPTGHTVVMLQPDGQNSIIIVGGANMSCWPEKLSDEDLEVVRKAGVVLLQREIPDLVNIQVAKAAKSAGVPVILDAGGMDAPMPPELLNVVDIFSPNESELARLTCMSTESFEQIGQAVVKCHKMGVKQVLVKLGAKGSALFIEGEKPIKQTIISAARVLDTTGAGDTFTAAFAVALVEGKTKEECMRFAAAAASLCVQVKGAIPSMPDRTSVLHLLQTVDHSDASNDNKSEAPRSTREAENSTKDSFSAINSCFRLSSSLQIEKGNKLLRKILILFVQQMANEVVLLDFEMSPFAARVRIALEEKGIEYKSEVEDLSNKSSNLLKMNPVNQQIPVLIHNGRPICESMIIVQYIDEVWSHKPSLLPSDPYRRAHARFWADYIDKKIYPIGRNLWASEGEVKESSKKELIQCFKILEEELGDKLYFGDESFGYIDMAFISFYSFFYTFETLGNWSMVAEFPKLVEWGERCLQKESVSKSLSDQKEVYEAALQIKQELGIE</sequence>
<evidence type="ECO:0000256" key="5">
    <source>
        <dbReference type="ARBA" id="ARBA00022741"/>
    </source>
</evidence>
<comment type="pathway">
    <text evidence="12">Carbohydrate metabolism; D-ribose degradation; D-ribose 5-phosphate from beta-D-ribopyranose: step 2/2.</text>
</comment>
<dbReference type="InterPro" id="IPR011877">
    <property type="entry name" value="Ribokinase"/>
</dbReference>
<dbReference type="PANTHER" id="PTHR10584">
    <property type="entry name" value="SUGAR KINASE"/>
    <property type="match status" value="1"/>
</dbReference>
<feature type="binding site" evidence="12">
    <location>
        <position position="208"/>
    </location>
    <ligand>
        <name>substrate</name>
    </ligand>
</feature>
<feature type="binding site" evidence="12">
    <location>
        <position position="323"/>
    </location>
    <ligand>
        <name>substrate</name>
    </ligand>
</feature>
<evidence type="ECO:0000256" key="6">
    <source>
        <dbReference type="ARBA" id="ARBA00022777"/>
    </source>
</evidence>
<feature type="binding site" evidence="12">
    <location>
        <position position="317"/>
    </location>
    <ligand>
        <name>K(+)</name>
        <dbReference type="ChEBI" id="CHEBI:29103"/>
    </ligand>
</feature>
<dbReference type="EC" id="2.7.1.15" evidence="12"/>
<feature type="binding site" evidence="12">
    <location>
        <position position="358"/>
    </location>
    <ligand>
        <name>K(+)</name>
        <dbReference type="ChEBI" id="CHEBI:29103"/>
    </ligand>
</feature>
<feature type="domain" description="GST N-terminal" evidence="14">
    <location>
        <begin position="439"/>
        <end position="518"/>
    </location>
</feature>
<feature type="domain" description="GST C-terminal" evidence="15">
    <location>
        <begin position="524"/>
        <end position="652"/>
    </location>
</feature>
<comment type="subcellular location">
    <subcellularLocation>
        <location evidence="12">Cytoplasm</location>
    </subcellularLocation>
    <subcellularLocation>
        <location evidence="12">Nucleus</location>
    </subcellularLocation>
</comment>
<keyword evidence="10 12" id="KW-0119">Carbohydrate metabolism</keyword>
<comment type="cofactor">
    <cofactor evidence="12">
        <name>Mg(2+)</name>
        <dbReference type="ChEBI" id="CHEBI:18420"/>
    </cofactor>
    <text evidence="12">Requires a divalent cation, most likely magnesium in vivo, as an electrophilic catalyst to aid phosphoryl group transfer. It is the chelate of the metal and the nucleotide that is the actual substrate.</text>
</comment>
<dbReference type="Gene3D" id="3.40.30.10">
    <property type="entry name" value="Glutaredoxin"/>
    <property type="match status" value="1"/>
</dbReference>
<dbReference type="SFLD" id="SFLDG00358">
    <property type="entry name" value="Main_(cytGST)"/>
    <property type="match status" value="1"/>
</dbReference>
<comment type="catalytic activity">
    <reaction evidence="11">
        <text>RX + glutathione = an S-substituted glutathione + a halide anion + H(+)</text>
        <dbReference type="Rhea" id="RHEA:16437"/>
        <dbReference type="ChEBI" id="CHEBI:15378"/>
        <dbReference type="ChEBI" id="CHEBI:16042"/>
        <dbReference type="ChEBI" id="CHEBI:17792"/>
        <dbReference type="ChEBI" id="CHEBI:57925"/>
        <dbReference type="ChEBI" id="CHEBI:90779"/>
        <dbReference type="EC" id="2.5.1.18"/>
    </reaction>
</comment>
<keyword evidence="7 12" id="KW-0067">ATP-binding</keyword>
<keyword evidence="6 12" id="KW-0418">Kinase</keyword>
<dbReference type="GO" id="GO:0005524">
    <property type="term" value="F:ATP binding"/>
    <property type="evidence" value="ECO:0007669"/>
    <property type="project" value="UniProtKB-UniRule"/>
</dbReference>
<evidence type="ECO:0000256" key="9">
    <source>
        <dbReference type="ARBA" id="ARBA00022958"/>
    </source>
</evidence>
<dbReference type="SFLD" id="SFLDG01152">
    <property type="entry name" value="Main.3:_Omega-_and_Tau-like"/>
    <property type="match status" value="1"/>
</dbReference>
<dbReference type="FunFam" id="3.40.1190.20:FF:000029">
    <property type="entry name" value="Ribokinase"/>
    <property type="match status" value="1"/>
</dbReference>
<name>A0A4V6XWD2_POPAL</name>
<evidence type="ECO:0000259" key="15">
    <source>
        <dbReference type="PROSITE" id="PS50405"/>
    </source>
</evidence>
<comment type="activity regulation">
    <text evidence="12">Activated by a monovalent cation that binds near, but not in, the active site. The most likely occupant of the site in vivo is potassium. Ion binding induces a conformational change that may alter substrate affinity.</text>
</comment>
<dbReference type="CDD" id="cd03058">
    <property type="entry name" value="GST_N_Tau"/>
    <property type="match status" value="1"/>
</dbReference>
<keyword evidence="3 12" id="KW-0808">Transferase</keyword>
<dbReference type="InterPro" id="IPR004045">
    <property type="entry name" value="Glutathione_S-Trfase_N"/>
</dbReference>
<keyword evidence="4 12" id="KW-0479">Metal-binding</keyword>
<keyword evidence="5 12" id="KW-0547">Nucleotide-binding</keyword>
<dbReference type="GO" id="GO:0046872">
    <property type="term" value="F:metal ion binding"/>
    <property type="evidence" value="ECO:0007669"/>
    <property type="project" value="UniProtKB-KW"/>
</dbReference>
<feature type="active site" description="Proton acceptor" evidence="12">
    <location>
        <position position="323"/>
    </location>
</feature>
<dbReference type="InterPro" id="IPR004046">
    <property type="entry name" value="GST_C"/>
</dbReference>
<dbReference type="GO" id="GO:0004364">
    <property type="term" value="F:glutathione transferase activity"/>
    <property type="evidence" value="ECO:0007669"/>
    <property type="project" value="UniProtKB-EC"/>
</dbReference>
<dbReference type="GO" id="GO:0019303">
    <property type="term" value="P:D-ribose catabolic process"/>
    <property type="evidence" value="ECO:0007669"/>
    <property type="project" value="UniProtKB-UniRule"/>
</dbReference>
<dbReference type="Pfam" id="PF00294">
    <property type="entry name" value="PfkB"/>
    <property type="match status" value="1"/>
</dbReference>
<dbReference type="PROSITE" id="PS50405">
    <property type="entry name" value="GST_CTER"/>
    <property type="match status" value="1"/>
</dbReference>
<feature type="binding site" evidence="12">
    <location>
        <position position="253"/>
    </location>
    <ligand>
        <name>ATP</name>
        <dbReference type="ChEBI" id="CHEBI:30616"/>
    </ligand>
</feature>
<dbReference type="UniPathway" id="UPA00916">
    <property type="reaction ID" value="UER00889"/>
</dbReference>
<evidence type="ECO:0000256" key="8">
    <source>
        <dbReference type="ARBA" id="ARBA00022842"/>
    </source>
</evidence>
<evidence type="ECO:0000256" key="12">
    <source>
        <dbReference type="HAMAP-Rule" id="MF_03215"/>
    </source>
</evidence>
<accession>A0A4V6XWD2</accession>
<evidence type="ECO:0000256" key="7">
    <source>
        <dbReference type="ARBA" id="ARBA00022840"/>
    </source>
</evidence>
<dbReference type="SFLD" id="SFLDS00019">
    <property type="entry name" value="Glutathione_Transferase_(cytos"/>
    <property type="match status" value="1"/>
</dbReference>
<dbReference type="FunFam" id="3.40.30.10:FF:000014">
    <property type="entry name" value="Tau class glutathione S-transferase"/>
    <property type="match status" value="1"/>
</dbReference>
<evidence type="ECO:0000256" key="3">
    <source>
        <dbReference type="ARBA" id="ARBA00022679"/>
    </source>
</evidence>
<gene>
    <name evidence="16" type="ORF">D5086_0000240680</name>
</gene>
<protein>
    <recommendedName>
        <fullName evidence="2 12">Ribokinase</fullName>
        <shortName evidence="12">RK</shortName>
        <ecNumber evidence="12">2.7.1.15</ecNumber>
    </recommendedName>
</protein>
<reference evidence="16" key="1">
    <citation type="submission" date="2018-10" db="EMBL/GenBank/DDBJ databases">
        <title>Population genomic analysis revealed the cold adaptation of white poplar.</title>
        <authorList>
            <person name="Liu Y.-J."/>
        </authorList>
    </citation>
    <scope>NUCLEOTIDE SEQUENCE [LARGE SCALE GENOMIC DNA]</scope>
    <source>
        <strain evidence="16">PAL-ZL1</strain>
    </source>
</reference>
<comment type="similarity">
    <text evidence="12">Belongs to the carbohydrate kinase PfkB family. Ribokinase subfamily.</text>
</comment>
<feature type="binding site" evidence="12">
    <location>
        <position position="362"/>
    </location>
    <ligand>
        <name>K(+)</name>
        <dbReference type="ChEBI" id="CHEBI:29103"/>
    </ligand>
</feature>